<dbReference type="EMBL" id="JAGMUV010000019">
    <property type="protein sequence ID" value="KAH7127487.1"/>
    <property type="molecule type" value="Genomic_DNA"/>
</dbReference>
<dbReference type="OrthoDB" id="409136at2759"/>
<accession>A0A9P9INV2</accession>
<reference evidence="1" key="1">
    <citation type="journal article" date="2021" name="Nat. Commun.">
        <title>Genetic determinants of endophytism in the Arabidopsis root mycobiome.</title>
        <authorList>
            <person name="Mesny F."/>
            <person name="Miyauchi S."/>
            <person name="Thiergart T."/>
            <person name="Pickel B."/>
            <person name="Atanasova L."/>
            <person name="Karlsson M."/>
            <person name="Huettel B."/>
            <person name="Barry K.W."/>
            <person name="Haridas S."/>
            <person name="Chen C."/>
            <person name="Bauer D."/>
            <person name="Andreopoulos W."/>
            <person name="Pangilinan J."/>
            <person name="LaButti K."/>
            <person name="Riley R."/>
            <person name="Lipzen A."/>
            <person name="Clum A."/>
            <person name="Drula E."/>
            <person name="Henrissat B."/>
            <person name="Kohler A."/>
            <person name="Grigoriev I.V."/>
            <person name="Martin F.M."/>
            <person name="Hacquard S."/>
        </authorList>
    </citation>
    <scope>NUCLEOTIDE SEQUENCE</scope>
    <source>
        <strain evidence="1">MPI-CAGE-AT-0147</strain>
    </source>
</reference>
<dbReference type="Proteomes" id="UP000738349">
    <property type="component" value="Unassembled WGS sequence"/>
</dbReference>
<evidence type="ECO:0000313" key="2">
    <source>
        <dbReference type="Proteomes" id="UP000738349"/>
    </source>
</evidence>
<evidence type="ECO:0008006" key="3">
    <source>
        <dbReference type="Google" id="ProtNLM"/>
    </source>
</evidence>
<name>A0A9P9INV2_9HYPO</name>
<sequence length="797" mass="88878">MSSAVAAGAGDVNVFSTAQHQLGRRLHLPATLDGGPLQPATGGMIVFAGRKAYQITAWNPSFRRDRLSPESVLEVQAEEAEIEAETETDAIVTTDWDLEGSDFEFDHESEGESETNRDALDSRHPSNIEMTAHHISHAAISLPSRDQLPRQDFKGKSLEVPRGCISVGKLAASSGSWTDQCDSCVLVELFDADASNTKEANTIAHDSPGGGLEVRVTKPGKISNVTSSLVAIAAVAEHSAGCTLFTTPVLLTSKGQSKCRIGFQVLFDSHVFQNEDCGAAVLDPGSGAVFGQVVYGDPGTVSAYILPIEDLIQHVAAQTMRSDITFYPPDEMPQVQHRILQKIQYGSWNPAKHWRSSANTEPHGFTELGSPKYFKHLNGDEMPPRQRLRSLGEAIRDSLTVIKQVRPKFPRRHGKTEPPRTDAIKANFFSLPAEICDIIINQLSFRCAMNFRRVSRACRAAVSINGPAISKRLLDKCPLPPLARQLYPNLQPDLTYVWEVGYRHEVASKLARHFASWLGREMYQYKSRHQQQVFHEKRTLIQKRLLPPLFTAFHFFELYPQSLATALHQAQCTELGGSTAHGEPVPYAHELKAMELYSDDVLLQTHDVMKCMVVFFRRMMSPPTYYGPTERFLRGYYQDKPDDTVLATILCLGGLGEVLQLAEIEDYSNRRGEADKMYAALTKSRKGPSPTASDSLHGESVVGYDVSLRTMSGGSRDKEHHHLWQHLPKLDHIWHRAAEDLILRRRLVQKTSELRNYFQVLTELAKPASAVTAADRLYEEHQLWHGLSNHNFDTVDG</sequence>
<organism evidence="1 2">
    <name type="scientific">Dactylonectria macrodidyma</name>
    <dbReference type="NCBI Taxonomy" id="307937"/>
    <lineage>
        <taxon>Eukaryota</taxon>
        <taxon>Fungi</taxon>
        <taxon>Dikarya</taxon>
        <taxon>Ascomycota</taxon>
        <taxon>Pezizomycotina</taxon>
        <taxon>Sordariomycetes</taxon>
        <taxon>Hypocreomycetidae</taxon>
        <taxon>Hypocreales</taxon>
        <taxon>Nectriaceae</taxon>
        <taxon>Dactylonectria</taxon>
    </lineage>
</organism>
<evidence type="ECO:0000313" key="1">
    <source>
        <dbReference type="EMBL" id="KAH7127487.1"/>
    </source>
</evidence>
<comment type="caution">
    <text evidence="1">The sequence shown here is derived from an EMBL/GenBank/DDBJ whole genome shotgun (WGS) entry which is preliminary data.</text>
</comment>
<proteinExistence type="predicted"/>
<protein>
    <recommendedName>
        <fullName evidence="3">F-box domain-containing protein</fullName>
    </recommendedName>
</protein>
<keyword evidence="2" id="KW-1185">Reference proteome</keyword>
<dbReference type="AlphaFoldDB" id="A0A9P9INV2"/>
<gene>
    <name evidence="1" type="ORF">EDB81DRAFT_809379</name>
</gene>